<evidence type="ECO:0000259" key="8">
    <source>
        <dbReference type="PROSITE" id="PS50011"/>
    </source>
</evidence>
<evidence type="ECO:0000256" key="6">
    <source>
        <dbReference type="SAM" id="Coils"/>
    </source>
</evidence>
<feature type="domain" description="Protein kinase" evidence="8">
    <location>
        <begin position="961"/>
        <end position="1250"/>
    </location>
</feature>
<dbReference type="PROSITE" id="PS00108">
    <property type="entry name" value="PROTEIN_KINASE_ST"/>
    <property type="match status" value="1"/>
</dbReference>
<dbReference type="SUPFAM" id="SSF56112">
    <property type="entry name" value="Protein kinase-like (PK-like)"/>
    <property type="match status" value="1"/>
</dbReference>
<dbReference type="PANTHER" id="PTHR44329">
    <property type="entry name" value="SERINE/THREONINE-PROTEIN KINASE TNNI3K-RELATED"/>
    <property type="match status" value="1"/>
</dbReference>
<sequence>MRVFQLLFQFLFLLCYHQHTEAAPPTGSYLHYGRTEHHAGVFFGDGKGLPKGDFSLSFWIRVEGKTERRTLIDSNYKLDVLYKDTWNSRGYSDYWNYGGDMSVLSDPIDPKDMGLGEWEWVFNVQTYNRTTDTATFYSNGIFQGNATNNQGDPNWASGDKATKFGYFGKVSDEDSNGIVAISFGSLAIKNQDSYTIRGGVDDFCIYNGVLSDAEQKALYEDTSPFDPSADDRLALYYDFNDPTSNTVLNMAPSTIGLYPMILGATRLTVEAMSVPGYAADTCTVVEHLPPKFNCHSYSICPDIPGPSHPPIAYSEPPKLRCTLDSYIVFPPYRFAYDPDGQELKYQVRTLPKHGILYEENQKDRLPEALHQSTTILSTALPFNQSEFTSPFFRYEHTPADPLDVKTSDSFIVAYSDGTNWTEVTISLEIMVFNKLPVATNQTTNLTVPEDGTVVQKLSFIDHDSSYVSIVAKVLPSHGIITYDSGSESKELEPFNEFNPYGDQIAIVQYAKEVVAFSSAWYNIEGNWAPLQILGEKSVNQYSDSPLTFCPASKYGTGISTNDNNETGREDYWDRDAMFAEFGYTEYIEVEFETPVYVSDIEIGENRGCGSIVRVFAKNSDFDSSMAIFDERVDTDCDSEDGQARISGLMNLFTPPQLCNSPYLVNRIRIEMDTFSVVDWNELDYVKLTGYKEPPAGIIPTGISQITFTPDPDFFGDDRFAFYATDCGYHSATMGEEAEFLIDVQAVADAPLVARIFLQAAPGNSSSTIDLSTSVQNLDNSDLTVKIIASPTVGSLTSIVSGEASGEAVTAGTTYDLNTTFVYSVASFPEIDTVVLIEYEVADASQSLSSREFIEIAVQGVPVEQGVQWEIIIPLLAVVTLTGVGVTGVLQRKNMAQKQEIEELANKLSMLQQYDENEKKMIEEQIVTFRRNVKDAKASTGTTDASEVDDALQKILINAQDLVTEERVGKGSFGEVFKASYRGSAVAVKTMTTVEMSSLDRFREEILLMADLRHPNIVSMIGACWEQDLMALVMEYCARGTATDVLKQNGEDFTWDDPLFKWVLDTSRALGYLHSVVYFDTKSQKSVNGIVHRDMKPDNCLITETFSVKIGDFGESKAILEDETMTQVGTPLFVAPEVVMGEQYDSKCDIYSLAMTILSFALKGEQLLTNFLHMAWVASFGENSDQGAKAAALSVNAGRISHKMINNQWRPSFKFITEELQMPQTIASLLLLCWDQDPTKRPTAREITEYLENDSSKTNIEGFTTTDSPTGRKLVRKTSTSGTLLMRIATRKRELEEEEMSSKGNNKVGRVTSRMNTDSFAAQHGLKLKDLREENEQLLKRNEELERRWMRFQESERAHLPGTPDS</sequence>
<gene>
    <name evidence="9" type="ORF">TPAC0785_LOCUS765</name>
</gene>
<reference evidence="9" key="1">
    <citation type="submission" date="2021-01" db="EMBL/GenBank/DDBJ databases">
        <authorList>
            <person name="Corre E."/>
            <person name="Pelletier E."/>
            <person name="Niang G."/>
            <person name="Scheremetjew M."/>
            <person name="Finn R."/>
            <person name="Kale V."/>
            <person name="Holt S."/>
            <person name="Cochrane G."/>
            <person name="Meng A."/>
            <person name="Brown T."/>
            <person name="Cohen L."/>
        </authorList>
    </citation>
    <scope>NUCLEOTIDE SEQUENCE</scope>
    <source>
        <strain evidence="9">CCMP 1866</strain>
    </source>
</reference>
<keyword evidence="7" id="KW-0732">Signal</keyword>
<accession>A0A7S2VW95</accession>
<evidence type="ECO:0000256" key="3">
    <source>
        <dbReference type="ARBA" id="ARBA00022777"/>
    </source>
</evidence>
<evidence type="ECO:0000256" key="5">
    <source>
        <dbReference type="PROSITE-ProRule" id="PRU10141"/>
    </source>
</evidence>
<evidence type="ECO:0000256" key="2">
    <source>
        <dbReference type="ARBA" id="ARBA00022741"/>
    </source>
</evidence>
<dbReference type="GO" id="GO:0005524">
    <property type="term" value="F:ATP binding"/>
    <property type="evidence" value="ECO:0007669"/>
    <property type="project" value="UniProtKB-UniRule"/>
</dbReference>
<feature type="chain" id="PRO_5031445604" description="Protein kinase domain-containing protein" evidence="7">
    <location>
        <begin position="23"/>
        <end position="1365"/>
    </location>
</feature>
<name>A0A7S2VW95_9STRA</name>
<dbReference type="PROSITE" id="PS00107">
    <property type="entry name" value="PROTEIN_KINASE_ATP"/>
    <property type="match status" value="1"/>
</dbReference>
<dbReference type="GO" id="GO:0004674">
    <property type="term" value="F:protein serine/threonine kinase activity"/>
    <property type="evidence" value="ECO:0007669"/>
    <property type="project" value="TreeGrafter"/>
</dbReference>
<dbReference type="FunFam" id="3.30.200.20:FF:000180">
    <property type="entry name" value="serine/threonine-protein kinase STY46-like"/>
    <property type="match status" value="1"/>
</dbReference>
<proteinExistence type="predicted"/>
<evidence type="ECO:0000313" key="9">
    <source>
        <dbReference type="EMBL" id="CAD9653215.1"/>
    </source>
</evidence>
<dbReference type="SMART" id="SM00220">
    <property type="entry name" value="S_TKc"/>
    <property type="match status" value="1"/>
</dbReference>
<dbReference type="SUPFAM" id="SSF49899">
    <property type="entry name" value="Concanavalin A-like lectins/glucanases"/>
    <property type="match status" value="1"/>
</dbReference>
<evidence type="ECO:0000256" key="7">
    <source>
        <dbReference type="SAM" id="SignalP"/>
    </source>
</evidence>
<dbReference type="EMBL" id="HBHE01001198">
    <property type="protein sequence ID" value="CAD9653215.1"/>
    <property type="molecule type" value="Transcribed_RNA"/>
</dbReference>
<dbReference type="PROSITE" id="PS50011">
    <property type="entry name" value="PROTEIN_KINASE_DOM"/>
    <property type="match status" value="1"/>
</dbReference>
<evidence type="ECO:0000256" key="1">
    <source>
        <dbReference type="ARBA" id="ARBA00022679"/>
    </source>
</evidence>
<keyword evidence="1" id="KW-0808">Transferase</keyword>
<dbReference type="InterPro" id="IPR017441">
    <property type="entry name" value="Protein_kinase_ATP_BS"/>
</dbReference>
<organism evidence="9">
    <name type="scientific">Triparma pacifica</name>
    <dbReference type="NCBI Taxonomy" id="91992"/>
    <lineage>
        <taxon>Eukaryota</taxon>
        <taxon>Sar</taxon>
        <taxon>Stramenopiles</taxon>
        <taxon>Ochrophyta</taxon>
        <taxon>Bolidophyceae</taxon>
        <taxon>Parmales</taxon>
        <taxon>Triparmaceae</taxon>
        <taxon>Triparma</taxon>
    </lineage>
</organism>
<dbReference type="Gene3D" id="2.60.120.200">
    <property type="match status" value="1"/>
</dbReference>
<feature type="binding site" evidence="5">
    <location>
        <position position="988"/>
    </location>
    <ligand>
        <name>ATP</name>
        <dbReference type="ChEBI" id="CHEBI:30616"/>
    </ligand>
</feature>
<keyword evidence="4 5" id="KW-0067">ATP-binding</keyword>
<dbReference type="Gene3D" id="3.30.200.20">
    <property type="entry name" value="Phosphorylase Kinase, domain 1"/>
    <property type="match status" value="1"/>
</dbReference>
<keyword evidence="6" id="KW-0175">Coiled coil</keyword>
<evidence type="ECO:0000256" key="4">
    <source>
        <dbReference type="ARBA" id="ARBA00022840"/>
    </source>
</evidence>
<keyword evidence="3" id="KW-0418">Kinase</keyword>
<dbReference type="Pfam" id="PF00069">
    <property type="entry name" value="Pkinase"/>
    <property type="match status" value="1"/>
</dbReference>
<dbReference type="InterPro" id="IPR013320">
    <property type="entry name" value="ConA-like_dom_sf"/>
</dbReference>
<feature type="coiled-coil region" evidence="6">
    <location>
        <begin position="1320"/>
        <end position="1354"/>
    </location>
</feature>
<dbReference type="InterPro" id="IPR051681">
    <property type="entry name" value="Ser/Thr_Kinases-Pseudokinases"/>
</dbReference>
<dbReference type="InterPro" id="IPR000719">
    <property type="entry name" value="Prot_kinase_dom"/>
</dbReference>
<dbReference type="InterPro" id="IPR011009">
    <property type="entry name" value="Kinase-like_dom_sf"/>
</dbReference>
<keyword evidence="2 5" id="KW-0547">Nucleotide-binding</keyword>
<dbReference type="InterPro" id="IPR008271">
    <property type="entry name" value="Ser/Thr_kinase_AS"/>
</dbReference>
<dbReference type="Gene3D" id="1.10.510.10">
    <property type="entry name" value="Transferase(Phosphotransferase) domain 1"/>
    <property type="match status" value="1"/>
</dbReference>
<feature type="signal peptide" evidence="7">
    <location>
        <begin position="1"/>
        <end position="22"/>
    </location>
</feature>
<protein>
    <recommendedName>
        <fullName evidence="8">Protein kinase domain-containing protein</fullName>
    </recommendedName>
</protein>